<evidence type="ECO:0000313" key="4">
    <source>
        <dbReference type="RefSeq" id="XP_033533569.1"/>
    </source>
</evidence>
<feature type="transmembrane region" description="Helical" evidence="1">
    <location>
        <begin position="16"/>
        <end position="35"/>
    </location>
</feature>
<gene>
    <name evidence="2 4" type="ORF">P152DRAFT_458895</name>
</gene>
<evidence type="ECO:0000313" key="2">
    <source>
        <dbReference type="EMBL" id="KAF1811938.1"/>
    </source>
</evidence>
<sequence length="115" mass="12321">MDLLDRSPQGTSTPAILYHVLVAFACVRVLPSLIAPGRQACSPCRLSGCHTISRLLETDFAVTNLQSSLRKMIPPGATFSPHDPDPQLSDFPILYPLPTHPLHVVAGGNAVSLQP</sequence>
<keyword evidence="1" id="KW-1133">Transmembrane helix</keyword>
<reference evidence="4" key="2">
    <citation type="submission" date="2020-04" db="EMBL/GenBank/DDBJ databases">
        <authorList>
            <consortium name="NCBI Genome Project"/>
        </authorList>
    </citation>
    <scope>NUCLEOTIDE SEQUENCE</scope>
    <source>
        <strain evidence="4">CBS 781.70</strain>
    </source>
</reference>
<keyword evidence="3" id="KW-1185">Reference proteome</keyword>
<name>A0A6G1G1P6_9PEZI</name>
<organism evidence="2">
    <name type="scientific">Eremomyces bilateralis CBS 781.70</name>
    <dbReference type="NCBI Taxonomy" id="1392243"/>
    <lineage>
        <taxon>Eukaryota</taxon>
        <taxon>Fungi</taxon>
        <taxon>Dikarya</taxon>
        <taxon>Ascomycota</taxon>
        <taxon>Pezizomycotina</taxon>
        <taxon>Dothideomycetes</taxon>
        <taxon>Dothideomycetes incertae sedis</taxon>
        <taxon>Eremomycetales</taxon>
        <taxon>Eremomycetaceae</taxon>
        <taxon>Eremomyces</taxon>
    </lineage>
</organism>
<dbReference type="PROSITE" id="PS51257">
    <property type="entry name" value="PROKAR_LIPOPROTEIN"/>
    <property type="match status" value="1"/>
</dbReference>
<protein>
    <submittedName>
        <fullName evidence="2 4">Uncharacterized protein</fullName>
    </submittedName>
</protein>
<reference evidence="2 4" key="1">
    <citation type="submission" date="2020-01" db="EMBL/GenBank/DDBJ databases">
        <authorList>
            <consortium name="DOE Joint Genome Institute"/>
            <person name="Haridas S."/>
            <person name="Albert R."/>
            <person name="Binder M."/>
            <person name="Bloem J."/>
            <person name="Labutti K."/>
            <person name="Salamov A."/>
            <person name="Andreopoulos B."/>
            <person name="Baker S.E."/>
            <person name="Barry K."/>
            <person name="Bills G."/>
            <person name="Bluhm B.H."/>
            <person name="Cannon C."/>
            <person name="Castanera R."/>
            <person name="Culley D.E."/>
            <person name="Daum C."/>
            <person name="Ezra D."/>
            <person name="Gonzalez J.B."/>
            <person name="Henrissat B."/>
            <person name="Kuo A."/>
            <person name="Liang C."/>
            <person name="Lipzen A."/>
            <person name="Lutzoni F."/>
            <person name="Magnuson J."/>
            <person name="Mondo S."/>
            <person name="Nolan M."/>
            <person name="Ohm R."/>
            <person name="Pangilinan J."/>
            <person name="Park H.-J."/>
            <person name="Ramirez L."/>
            <person name="Alfaro M."/>
            <person name="Sun H."/>
            <person name="Tritt A."/>
            <person name="Yoshinaga Y."/>
            <person name="Zwiers L.-H."/>
            <person name="Turgeon B.G."/>
            <person name="Goodwin S.B."/>
            <person name="Spatafora J.W."/>
            <person name="Crous P.W."/>
            <person name="Grigoriev I.V."/>
        </authorList>
    </citation>
    <scope>NUCLEOTIDE SEQUENCE</scope>
    <source>
        <strain evidence="2 4">CBS 781.70</strain>
    </source>
</reference>
<reference evidence="4" key="3">
    <citation type="submission" date="2025-04" db="UniProtKB">
        <authorList>
            <consortium name="RefSeq"/>
        </authorList>
    </citation>
    <scope>IDENTIFICATION</scope>
    <source>
        <strain evidence="4">CBS 781.70</strain>
    </source>
</reference>
<dbReference type="AlphaFoldDB" id="A0A6G1G1P6"/>
<keyword evidence="1" id="KW-0812">Transmembrane</keyword>
<dbReference type="RefSeq" id="XP_033533569.1">
    <property type="nucleotide sequence ID" value="XM_033679567.1"/>
</dbReference>
<dbReference type="GeneID" id="54420137"/>
<dbReference type="EMBL" id="ML975159">
    <property type="protein sequence ID" value="KAF1811938.1"/>
    <property type="molecule type" value="Genomic_DNA"/>
</dbReference>
<evidence type="ECO:0000313" key="3">
    <source>
        <dbReference type="Proteomes" id="UP000504638"/>
    </source>
</evidence>
<dbReference type="Proteomes" id="UP000504638">
    <property type="component" value="Unplaced"/>
</dbReference>
<accession>A0A6G1G1P6</accession>
<keyword evidence="1" id="KW-0472">Membrane</keyword>
<evidence type="ECO:0000256" key="1">
    <source>
        <dbReference type="SAM" id="Phobius"/>
    </source>
</evidence>
<proteinExistence type="predicted"/>